<dbReference type="Proteomes" id="UP000197468">
    <property type="component" value="Unassembled WGS sequence"/>
</dbReference>
<reference evidence="8 9" key="1">
    <citation type="journal article" date="2008" name="Int. J. Syst. Evol. Microbiol.">
        <title>Description of Roseateles aquatilis sp. nov. and Roseateles terrae sp. nov., in the class Betaproteobacteria, and emended description of the genus Roseateles.</title>
        <authorList>
            <person name="Gomila M."/>
            <person name="Bowien B."/>
            <person name="Falsen E."/>
            <person name="Moore E.R."/>
            <person name="Lalucat J."/>
        </authorList>
    </citation>
    <scope>NUCLEOTIDE SEQUENCE [LARGE SCALE GENOMIC DNA]</scope>
    <source>
        <strain evidence="8 9">CCUG 48205</strain>
    </source>
</reference>
<dbReference type="Gene3D" id="1.10.8.60">
    <property type="match status" value="1"/>
</dbReference>
<dbReference type="Gene3D" id="3.40.50.300">
    <property type="entry name" value="P-loop containing nucleotide triphosphate hydrolases"/>
    <property type="match status" value="1"/>
</dbReference>
<dbReference type="RefSeq" id="WP_088383551.1">
    <property type="nucleotide sequence ID" value="NZ_NIOF01000002.1"/>
</dbReference>
<dbReference type="PANTHER" id="PTHR32071">
    <property type="entry name" value="TRANSCRIPTIONAL REGULATORY PROTEIN"/>
    <property type="match status" value="1"/>
</dbReference>
<evidence type="ECO:0000256" key="3">
    <source>
        <dbReference type="ARBA" id="ARBA00023015"/>
    </source>
</evidence>
<dbReference type="InterPro" id="IPR027417">
    <property type="entry name" value="P-loop_NTPase"/>
</dbReference>
<dbReference type="GO" id="GO:0005524">
    <property type="term" value="F:ATP binding"/>
    <property type="evidence" value="ECO:0007669"/>
    <property type="project" value="UniProtKB-KW"/>
</dbReference>
<feature type="compositionally biased region" description="Pro residues" evidence="6">
    <location>
        <begin position="282"/>
        <end position="297"/>
    </location>
</feature>
<comment type="caution">
    <text evidence="8">The sequence shown here is derived from an EMBL/GenBank/DDBJ whole genome shotgun (WGS) entry which is preliminary data.</text>
</comment>
<dbReference type="InterPro" id="IPR058031">
    <property type="entry name" value="AAA_lid_NorR"/>
</dbReference>
<dbReference type="OrthoDB" id="9761705at2"/>
<gene>
    <name evidence="8" type="ORF">CDN99_05705</name>
</gene>
<dbReference type="FunFam" id="3.40.50.300:FF:000006">
    <property type="entry name" value="DNA-binding transcriptional regulator NtrC"/>
    <property type="match status" value="1"/>
</dbReference>
<evidence type="ECO:0000313" key="9">
    <source>
        <dbReference type="Proteomes" id="UP000197468"/>
    </source>
</evidence>
<dbReference type="SUPFAM" id="SSF46689">
    <property type="entry name" value="Homeodomain-like"/>
    <property type="match status" value="1"/>
</dbReference>
<evidence type="ECO:0000256" key="2">
    <source>
        <dbReference type="ARBA" id="ARBA00022840"/>
    </source>
</evidence>
<dbReference type="PANTHER" id="PTHR32071:SF21">
    <property type="entry name" value="TRANSCRIPTIONAL REGULATORY PROTEIN FLGR"/>
    <property type="match status" value="1"/>
</dbReference>
<dbReference type="InterPro" id="IPR003593">
    <property type="entry name" value="AAA+_ATPase"/>
</dbReference>
<dbReference type="GO" id="GO:0003677">
    <property type="term" value="F:DNA binding"/>
    <property type="evidence" value="ECO:0007669"/>
    <property type="project" value="UniProtKB-KW"/>
</dbReference>
<keyword evidence="4" id="KW-0238">DNA-binding</keyword>
<keyword evidence="2" id="KW-0067">ATP-binding</keyword>
<dbReference type="Pfam" id="PF00158">
    <property type="entry name" value="Sigma54_activat"/>
    <property type="match status" value="1"/>
</dbReference>
<evidence type="ECO:0000256" key="1">
    <source>
        <dbReference type="ARBA" id="ARBA00022741"/>
    </source>
</evidence>
<dbReference type="Pfam" id="PF25601">
    <property type="entry name" value="AAA_lid_14"/>
    <property type="match status" value="1"/>
</dbReference>
<sequence>MHERGGENTGLLTLDGATAGPLSIRARSLAFVDPASQAVLQLIERVAPSTAPVMIGGDSGTGKELIARHIHTLSGRTGPFLAINCGAITEHLAESELFGHEAGAFTGAQGRREGWFEAAHHGTLFLDEIGDLPLSLQVKLLRVLQEREVVRLGSRKAIPVDVRLVTATNVDLSEAVSAGHFRLDLFYRLNIVQVRLPPLRERIGDIGPLARHFLSLYSRRLNLPEPRLGDAALRALEAYDWPGNIRELENVIHFALLVASEQEIRPEHLKLAGQPVRHRAPAEPPTPSVAVTAPPPTEATQEPAPDLLRRAVRALLDAPPPALFTDVERLLVEESYRHSGRNQVRAGALLGVSRNVMRTLLKRHGLIGDGTGGDGPESPDAGDSDGGLDGASDSRSDADGATARERDHDLHGQDQAEEA</sequence>
<dbReference type="EMBL" id="NIOF01000002">
    <property type="protein sequence ID" value="OWQ91867.1"/>
    <property type="molecule type" value="Genomic_DNA"/>
</dbReference>
<accession>A0A246JGV6</accession>
<dbReference type="PROSITE" id="PS00688">
    <property type="entry name" value="SIGMA54_INTERACT_3"/>
    <property type="match status" value="1"/>
</dbReference>
<evidence type="ECO:0000256" key="6">
    <source>
        <dbReference type="SAM" id="MobiDB-lite"/>
    </source>
</evidence>
<dbReference type="InterPro" id="IPR025944">
    <property type="entry name" value="Sigma_54_int_dom_CS"/>
</dbReference>
<protein>
    <submittedName>
        <fullName evidence="8">Fis family transcriptional regulator</fullName>
    </submittedName>
</protein>
<keyword evidence="5" id="KW-0804">Transcription</keyword>
<feature type="domain" description="Sigma-54 factor interaction" evidence="7">
    <location>
        <begin position="29"/>
        <end position="257"/>
    </location>
</feature>
<feature type="region of interest" description="Disordered" evidence="6">
    <location>
        <begin position="277"/>
        <end position="304"/>
    </location>
</feature>
<dbReference type="SMART" id="SM00382">
    <property type="entry name" value="AAA"/>
    <property type="match status" value="1"/>
</dbReference>
<dbReference type="AlphaFoldDB" id="A0A246JGV6"/>
<proteinExistence type="predicted"/>
<dbReference type="InterPro" id="IPR002078">
    <property type="entry name" value="Sigma_54_int"/>
</dbReference>
<name>A0A246JGV6_9BURK</name>
<organism evidence="8 9">
    <name type="scientific">Roseateles aquatilis</name>
    <dbReference type="NCBI Taxonomy" id="431061"/>
    <lineage>
        <taxon>Bacteria</taxon>
        <taxon>Pseudomonadati</taxon>
        <taxon>Pseudomonadota</taxon>
        <taxon>Betaproteobacteria</taxon>
        <taxon>Burkholderiales</taxon>
        <taxon>Sphaerotilaceae</taxon>
        <taxon>Roseateles</taxon>
    </lineage>
</organism>
<evidence type="ECO:0000313" key="8">
    <source>
        <dbReference type="EMBL" id="OWQ91867.1"/>
    </source>
</evidence>
<keyword evidence="9" id="KW-1185">Reference proteome</keyword>
<keyword evidence="3" id="KW-0805">Transcription regulation</keyword>
<dbReference type="CDD" id="cd00009">
    <property type="entry name" value="AAA"/>
    <property type="match status" value="1"/>
</dbReference>
<feature type="region of interest" description="Disordered" evidence="6">
    <location>
        <begin position="367"/>
        <end position="419"/>
    </location>
</feature>
<dbReference type="SUPFAM" id="SSF52540">
    <property type="entry name" value="P-loop containing nucleoside triphosphate hydrolases"/>
    <property type="match status" value="1"/>
</dbReference>
<evidence type="ECO:0000256" key="5">
    <source>
        <dbReference type="ARBA" id="ARBA00023163"/>
    </source>
</evidence>
<dbReference type="GO" id="GO:0006355">
    <property type="term" value="P:regulation of DNA-templated transcription"/>
    <property type="evidence" value="ECO:0007669"/>
    <property type="project" value="InterPro"/>
</dbReference>
<dbReference type="InterPro" id="IPR025662">
    <property type="entry name" value="Sigma_54_int_dom_ATP-bd_1"/>
</dbReference>
<evidence type="ECO:0000256" key="4">
    <source>
        <dbReference type="ARBA" id="ARBA00023125"/>
    </source>
</evidence>
<dbReference type="InterPro" id="IPR009057">
    <property type="entry name" value="Homeodomain-like_sf"/>
</dbReference>
<evidence type="ECO:0000259" key="7">
    <source>
        <dbReference type="PROSITE" id="PS50045"/>
    </source>
</evidence>
<feature type="compositionally biased region" description="Basic and acidic residues" evidence="6">
    <location>
        <begin position="392"/>
        <end position="419"/>
    </location>
</feature>
<keyword evidence="1" id="KW-0547">Nucleotide-binding</keyword>
<dbReference type="PROSITE" id="PS00675">
    <property type="entry name" value="SIGMA54_INTERACT_1"/>
    <property type="match status" value="1"/>
</dbReference>
<dbReference type="PROSITE" id="PS50045">
    <property type="entry name" value="SIGMA54_INTERACT_4"/>
    <property type="match status" value="1"/>
</dbReference>